<evidence type="ECO:0000256" key="3">
    <source>
        <dbReference type="SAM" id="Phobius"/>
    </source>
</evidence>
<keyword evidence="1" id="KW-0175">Coiled coil</keyword>
<keyword evidence="3" id="KW-1133">Transmembrane helix</keyword>
<organism evidence="4 5">
    <name type="scientific">Mycolicibacterium murale</name>
    <dbReference type="NCBI Taxonomy" id="182220"/>
    <lineage>
        <taxon>Bacteria</taxon>
        <taxon>Bacillati</taxon>
        <taxon>Actinomycetota</taxon>
        <taxon>Actinomycetes</taxon>
        <taxon>Mycobacteriales</taxon>
        <taxon>Mycobacteriaceae</taxon>
        <taxon>Mycolicibacterium</taxon>
    </lineage>
</organism>
<proteinExistence type="predicted"/>
<protein>
    <submittedName>
        <fullName evidence="4">Uncharacterized protein</fullName>
    </submittedName>
</protein>
<feature type="region of interest" description="Disordered" evidence="2">
    <location>
        <begin position="1"/>
        <end position="20"/>
    </location>
</feature>
<keyword evidence="3" id="KW-0472">Membrane</keyword>
<dbReference type="Proteomes" id="UP000465241">
    <property type="component" value="Unassembled WGS sequence"/>
</dbReference>
<feature type="transmembrane region" description="Helical" evidence="3">
    <location>
        <begin position="63"/>
        <end position="80"/>
    </location>
</feature>
<gene>
    <name evidence="4" type="ORF">MMUR_26420</name>
</gene>
<dbReference type="AlphaFoldDB" id="A0A7I9WMI7"/>
<dbReference type="EMBL" id="BLKT01000003">
    <property type="protein sequence ID" value="GFG58506.1"/>
    <property type="molecule type" value="Genomic_DNA"/>
</dbReference>
<comment type="caution">
    <text evidence="4">The sequence shown here is derived from an EMBL/GenBank/DDBJ whole genome shotgun (WGS) entry which is preliminary data.</text>
</comment>
<name>A0A7I9WMI7_9MYCO</name>
<evidence type="ECO:0000256" key="2">
    <source>
        <dbReference type="SAM" id="MobiDB-lite"/>
    </source>
</evidence>
<accession>A0A7I9WMI7</accession>
<feature type="transmembrane region" description="Helical" evidence="3">
    <location>
        <begin position="40"/>
        <end position="57"/>
    </location>
</feature>
<keyword evidence="3" id="KW-0812">Transmembrane</keyword>
<evidence type="ECO:0000256" key="1">
    <source>
        <dbReference type="SAM" id="Coils"/>
    </source>
</evidence>
<feature type="coiled-coil region" evidence="1">
    <location>
        <begin position="85"/>
        <end position="119"/>
    </location>
</feature>
<reference evidence="4 5" key="1">
    <citation type="journal article" date="2019" name="Emerg. Microbes Infect.">
        <title>Comprehensive subspecies identification of 175 nontuberculous mycobacteria species based on 7547 genomic profiles.</title>
        <authorList>
            <person name="Matsumoto Y."/>
            <person name="Kinjo T."/>
            <person name="Motooka D."/>
            <person name="Nabeya D."/>
            <person name="Jung N."/>
            <person name="Uechi K."/>
            <person name="Horii T."/>
            <person name="Iida T."/>
            <person name="Fujita J."/>
            <person name="Nakamura S."/>
        </authorList>
    </citation>
    <scope>NUCLEOTIDE SEQUENCE [LARGE SCALE GENOMIC DNA]</scope>
    <source>
        <strain evidence="4 5">JCM 13392</strain>
    </source>
</reference>
<sequence>MSECSVNLRNGEDDGALPRSSNSKALTAVVGGDDMAKNSSGGGIGGALFVLFILIAMVPKPVWIALGVAVGLVVVIWLVDKAVTAAQARRTLAEEQARVEEAARAAAEKRERAEKLRKLKQHRIDTLGKDNAARLESALLDVKKVTTSEAARAGWLGDIDFTSDVKGVRENFEKAWALRGVTDKLSALDKPSGDDRKILAEAKATISNLERAAKERIELIRKCAEEAQLIDKSLRTEREDARVAEQRAELTGKLSAMLYGIEATPQIPATDSAVDAVMARVQAYRDIKTQIQHVQSS</sequence>
<evidence type="ECO:0000313" key="5">
    <source>
        <dbReference type="Proteomes" id="UP000465241"/>
    </source>
</evidence>
<evidence type="ECO:0000313" key="4">
    <source>
        <dbReference type="EMBL" id="GFG58506.1"/>
    </source>
</evidence>
<keyword evidence="5" id="KW-1185">Reference proteome</keyword>